<reference evidence="5 9" key="1">
    <citation type="submission" date="2018-06" db="EMBL/GenBank/DDBJ databases">
        <authorList>
            <consortium name="Pathogen Informatics"/>
            <person name="Doyle S."/>
        </authorList>
    </citation>
    <scope>NUCLEOTIDE SEQUENCE [LARGE SCALE GENOMIC DNA]</scope>
    <source>
        <strain evidence="5 9">NCTC10926</strain>
    </source>
</reference>
<dbReference type="EMBL" id="UFSW01000001">
    <property type="protein sequence ID" value="SUU97515.1"/>
    <property type="molecule type" value="Genomic_DNA"/>
</dbReference>
<dbReference type="InterPro" id="IPR011010">
    <property type="entry name" value="DNA_brk_join_enz"/>
</dbReference>
<evidence type="ECO:0000256" key="1">
    <source>
        <dbReference type="ARBA" id="ARBA00022908"/>
    </source>
</evidence>
<organism evidence="4 10">
    <name type="scientific">Avibacterium paragallinarum</name>
    <name type="common">Haemophilus gallinarum</name>
    <dbReference type="NCBI Taxonomy" id="728"/>
    <lineage>
        <taxon>Bacteria</taxon>
        <taxon>Pseudomonadati</taxon>
        <taxon>Pseudomonadota</taxon>
        <taxon>Gammaproteobacteria</taxon>
        <taxon>Pasteurellales</taxon>
        <taxon>Pasteurellaceae</taxon>
        <taxon>Avibacterium</taxon>
    </lineage>
</organism>
<evidence type="ECO:0000313" key="8">
    <source>
        <dbReference type="EMBL" id="SUV40753.1"/>
    </source>
</evidence>
<dbReference type="eggNOG" id="COG0582">
    <property type="taxonomic scope" value="Bacteria"/>
</dbReference>
<dbReference type="PROSITE" id="PS51898">
    <property type="entry name" value="TYR_RECOMBINASE"/>
    <property type="match status" value="1"/>
</dbReference>
<dbReference type="InterPro" id="IPR013762">
    <property type="entry name" value="Integrase-like_cat_sf"/>
</dbReference>
<dbReference type="EMBL" id="UFSW01000001">
    <property type="protein sequence ID" value="SUU98699.1"/>
    <property type="molecule type" value="Genomic_DNA"/>
</dbReference>
<dbReference type="InterPro" id="IPR002104">
    <property type="entry name" value="Integrase_catalytic"/>
</dbReference>
<reference evidence="4 10" key="2">
    <citation type="submission" date="2018-11" db="EMBL/GenBank/DDBJ databases">
        <title>Sequencing Av. paragallinarum serogroups.</title>
        <authorList>
            <person name="Hellmuth J.E."/>
            <person name="Boucher C.E."/>
            <person name="Cason E.D."/>
        </authorList>
    </citation>
    <scope>NUCLEOTIDE SEQUENCE [LARGE SCALE GENOMIC DNA]</scope>
    <source>
        <strain evidence="4 10">SA-3</strain>
    </source>
</reference>
<evidence type="ECO:0000259" key="3">
    <source>
        <dbReference type="PROSITE" id="PS51898"/>
    </source>
</evidence>
<dbReference type="SUPFAM" id="SSF56349">
    <property type="entry name" value="DNA breaking-rejoining enzymes"/>
    <property type="match status" value="1"/>
</dbReference>
<evidence type="ECO:0000313" key="9">
    <source>
        <dbReference type="Proteomes" id="UP000254620"/>
    </source>
</evidence>
<evidence type="ECO:0000256" key="2">
    <source>
        <dbReference type="ARBA" id="ARBA00023172"/>
    </source>
</evidence>
<dbReference type="GO" id="GO:0015074">
    <property type="term" value="P:DNA integration"/>
    <property type="evidence" value="ECO:0007669"/>
    <property type="project" value="UniProtKB-KW"/>
</dbReference>
<dbReference type="CDD" id="cd00796">
    <property type="entry name" value="INT_Rci_Hp1_C"/>
    <property type="match status" value="1"/>
</dbReference>
<dbReference type="Proteomes" id="UP000254620">
    <property type="component" value="Unassembled WGS sequence"/>
</dbReference>
<accession>A0A0F5EYJ0</accession>
<dbReference type="Proteomes" id="UP000294229">
    <property type="component" value="Unassembled WGS sequence"/>
</dbReference>
<dbReference type="EMBL" id="RQXS01000052">
    <property type="protein sequence ID" value="RZN57181.1"/>
    <property type="molecule type" value="Genomic_DNA"/>
</dbReference>
<dbReference type="PANTHER" id="PTHR30349">
    <property type="entry name" value="PHAGE INTEGRASE-RELATED"/>
    <property type="match status" value="1"/>
</dbReference>
<dbReference type="InterPro" id="IPR050090">
    <property type="entry name" value="Tyrosine_recombinase_XerCD"/>
</dbReference>
<evidence type="ECO:0000313" key="10">
    <source>
        <dbReference type="Proteomes" id="UP000294229"/>
    </source>
</evidence>
<dbReference type="RefSeq" id="WP_046098283.1">
    <property type="nucleotide sequence ID" value="NZ_LAEN01000038.1"/>
</dbReference>
<dbReference type="Gene3D" id="1.10.443.10">
    <property type="entry name" value="Intergrase catalytic core"/>
    <property type="match status" value="1"/>
</dbReference>
<dbReference type="AlphaFoldDB" id="A0A0F5EYJ0"/>
<dbReference type="OrthoDB" id="5589990at2"/>
<gene>
    <name evidence="4" type="ORF">EIG79_09325</name>
    <name evidence="5" type="ORF">NCTC10926_00494</name>
    <name evidence="6" type="ORF">NCTC10926_00907</name>
    <name evidence="7" type="ORF">NCTC10926_02139</name>
    <name evidence="8" type="ORF">NCTC10926_02808</name>
</gene>
<evidence type="ECO:0000313" key="4">
    <source>
        <dbReference type="EMBL" id="RZN57181.1"/>
    </source>
</evidence>
<dbReference type="PANTHER" id="PTHR30349:SF64">
    <property type="entry name" value="PROPHAGE INTEGRASE INTD-RELATED"/>
    <property type="match status" value="1"/>
</dbReference>
<dbReference type="GO" id="GO:0003677">
    <property type="term" value="F:DNA binding"/>
    <property type="evidence" value="ECO:0007669"/>
    <property type="project" value="InterPro"/>
</dbReference>
<proteinExistence type="predicted"/>
<keyword evidence="1" id="KW-0229">DNA integration</keyword>
<name>A0A0F5EYJ0_AVIPA</name>
<dbReference type="EMBL" id="UFSW01000001">
    <property type="protein sequence ID" value="SUU97126.1"/>
    <property type="molecule type" value="Genomic_DNA"/>
</dbReference>
<feature type="domain" description="Tyr recombinase" evidence="3">
    <location>
        <begin position="158"/>
        <end position="329"/>
    </location>
</feature>
<sequence length="363" mass="42035">MPIRKNEFGVWQIDITTPSGQRIRRSAQTTKKQLAQELHDKLKHEYWQVEQLNKKPERTIEEALVRFLESSKGQKNLNAKIRHTEYWRSVLAGRTLSSLTTDDIVNNLPTHKISTGEKLSLSTQNRYRSSIMRVLSLAQKAGWIDHIPYVPRNAEPKVRVRWITQTQALNLINALQLEWMKDVCTFALATGARMTEILSLTWDKIDLSRNIAIVSSDVAKSGRARSLLLGKDALAVIEKRQSQRLSRYVFHRGRDKQIKEISYPDFNQALKKCNISDFRFHDLRHTWASWHVQNGTPLMVLKELGGWETLEMVKRYAHLNADHLLSYANHVKLTSKCILDTTKLDAENDILDWEPEKKKAVSY</sequence>
<evidence type="ECO:0000313" key="6">
    <source>
        <dbReference type="EMBL" id="SUU97515.1"/>
    </source>
</evidence>
<evidence type="ECO:0000313" key="5">
    <source>
        <dbReference type="EMBL" id="SUU97126.1"/>
    </source>
</evidence>
<keyword evidence="2" id="KW-0233">DNA recombination</keyword>
<dbReference type="EMBL" id="UFSW01000002">
    <property type="protein sequence ID" value="SUV40753.1"/>
    <property type="molecule type" value="Genomic_DNA"/>
</dbReference>
<dbReference type="Pfam" id="PF00589">
    <property type="entry name" value="Phage_integrase"/>
    <property type="match status" value="1"/>
</dbReference>
<evidence type="ECO:0000313" key="7">
    <source>
        <dbReference type="EMBL" id="SUU98699.1"/>
    </source>
</evidence>
<dbReference type="GO" id="GO:0006310">
    <property type="term" value="P:DNA recombination"/>
    <property type="evidence" value="ECO:0007669"/>
    <property type="project" value="UniProtKB-KW"/>
</dbReference>
<protein>
    <submittedName>
        <fullName evidence="4">Site-specific integrase</fullName>
    </submittedName>
    <submittedName>
        <fullName evidence="5">Site-specific tyrosine recombinase XerC</fullName>
    </submittedName>
</protein>